<dbReference type="Pfam" id="PF21365">
    <property type="entry name" value="Glyco_hydro_31_3rd"/>
    <property type="match status" value="1"/>
</dbReference>
<name>A0A5S5DTD9_9FLAO</name>
<evidence type="ECO:0000259" key="4">
    <source>
        <dbReference type="Pfam" id="PF13802"/>
    </source>
</evidence>
<dbReference type="SUPFAM" id="SSF51445">
    <property type="entry name" value="(Trans)glycosidases"/>
    <property type="match status" value="1"/>
</dbReference>
<dbReference type="InterPro" id="IPR000801">
    <property type="entry name" value="Esterase-like"/>
</dbReference>
<dbReference type="Proteomes" id="UP000323136">
    <property type="component" value="Unassembled WGS sequence"/>
</dbReference>
<dbReference type="Gene3D" id="2.60.40.1760">
    <property type="entry name" value="glycosyl hydrolase (family 31)"/>
    <property type="match status" value="1"/>
</dbReference>
<dbReference type="Pfam" id="PF13802">
    <property type="entry name" value="Gal_mutarotas_2"/>
    <property type="match status" value="1"/>
</dbReference>
<dbReference type="GO" id="GO:0030246">
    <property type="term" value="F:carbohydrate binding"/>
    <property type="evidence" value="ECO:0007669"/>
    <property type="project" value="InterPro"/>
</dbReference>
<dbReference type="CDD" id="cd06598">
    <property type="entry name" value="GH31_transferase_CtsZ"/>
    <property type="match status" value="1"/>
</dbReference>
<dbReference type="InterPro" id="IPR013783">
    <property type="entry name" value="Ig-like_fold"/>
</dbReference>
<proteinExistence type="inferred from homology"/>
<dbReference type="GO" id="GO:0005975">
    <property type="term" value="P:carbohydrate metabolic process"/>
    <property type="evidence" value="ECO:0007669"/>
    <property type="project" value="InterPro"/>
</dbReference>
<accession>A0A5S5DTD9</accession>
<dbReference type="Gene3D" id="3.20.20.80">
    <property type="entry name" value="Glycosidases"/>
    <property type="match status" value="1"/>
</dbReference>
<evidence type="ECO:0000256" key="1">
    <source>
        <dbReference type="ARBA" id="ARBA00007806"/>
    </source>
</evidence>
<dbReference type="Pfam" id="PF01055">
    <property type="entry name" value="Glyco_hydro_31_2nd"/>
    <property type="match status" value="1"/>
</dbReference>
<dbReference type="RefSeq" id="WP_317128801.1">
    <property type="nucleotide sequence ID" value="NZ_VNIA01000002.1"/>
</dbReference>
<dbReference type="InterPro" id="IPR013780">
    <property type="entry name" value="Glyco_hydro_b"/>
</dbReference>
<dbReference type="InterPro" id="IPR000322">
    <property type="entry name" value="Glyco_hydro_31_TIM"/>
</dbReference>
<evidence type="ECO:0000259" key="5">
    <source>
        <dbReference type="Pfam" id="PF21365"/>
    </source>
</evidence>
<dbReference type="AlphaFoldDB" id="A0A5S5DTD9"/>
<dbReference type="InterPro" id="IPR025887">
    <property type="entry name" value="Glyco_hydro_31_N_dom"/>
</dbReference>
<dbReference type="Gene3D" id="2.60.40.10">
    <property type="entry name" value="Immunoglobulins"/>
    <property type="match status" value="1"/>
</dbReference>
<organism evidence="6 7">
    <name type="scientific">Tenacibaculum adriaticum</name>
    <dbReference type="NCBI Taxonomy" id="413713"/>
    <lineage>
        <taxon>Bacteria</taxon>
        <taxon>Pseudomonadati</taxon>
        <taxon>Bacteroidota</taxon>
        <taxon>Flavobacteriia</taxon>
        <taxon>Flavobacteriales</taxon>
        <taxon>Flavobacteriaceae</taxon>
        <taxon>Tenacibaculum</taxon>
    </lineage>
</organism>
<evidence type="ECO:0000313" key="6">
    <source>
        <dbReference type="EMBL" id="TYP99035.1"/>
    </source>
</evidence>
<feature type="domain" description="Glycoside hydrolase family 31 N-terminal" evidence="4">
    <location>
        <begin position="412"/>
        <end position="572"/>
    </location>
</feature>
<dbReference type="InterPro" id="IPR048395">
    <property type="entry name" value="Glyco_hydro_31_C"/>
</dbReference>
<dbReference type="InterPro" id="IPR011013">
    <property type="entry name" value="Gal_mutarotase_sf_dom"/>
</dbReference>
<dbReference type="InterPro" id="IPR017853">
    <property type="entry name" value="GH"/>
</dbReference>
<dbReference type="InterPro" id="IPR051816">
    <property type="entry name" value="Glycosyl_Hydrolase_31"/>
</dbReference>
<dbReference type="SUPFAM" id="SSF51011">
    <property type="entry name" value="Glycosyl hydrolase domain"/>
    <property type="match status" value="1"/>
</dbReference>
<dbReference type="Gene3D" id="3.40.50.1820">
    <property type="entry name" value="alpha/beta hydrolase"/>
    <property type="match status" value="1"/>
</dbReference>
<dbReference type="InterPro" id="IPR029058">
    <property type="entry name" value="AB_hydrolase_fold"/>
</dbReference>
<dbReference type="GO" id="GO:0004553">
    <property type="term" value="F:hydrolase activity, hydrolyzing O-glycosyl compounds"/>
    <property type="evidence" value="ECO:0007669"/>
    <property type="project" value="InterPro"/>
</dbReference>
<dbReference type="Pfam" id="PF00756">
    <property type="entry name" value="Esterase"/>
    <property type="match status" value="1"/>
</dbReference>
<feature type="domain" description="Glycoside hydrolase family 31 TIM barrel" evidence="3">
    <location>
        <begin position="616"/>
        <end position="935"/>
    </location>
</feature>
<dbReference type="CDD" id="cd14752">
    <property type="entry name" value="GH31_N"/>
    <property type="match status" value="1"/>
</dbReference>
<comment type="similarity">
    <text evidence="1">Belongs to the glycosyl hydrolase 31 family.</text>
</comment>
<dbReference type="PANTHER" id="PTHR43863">
    <property type="entry name" value="HYDROLASE, PUTATIVE (AFU_ORTHOLOGUE AFUA_1G03140)-RELATED"/>
    <property type="match status" value="1"/>
</dbReference>
<sequence length="1160" mass="133176">MRNLLFILFSFFLATTLNSQVTFVVNELPDNHNFEESIYISGGFEGWTGGNDAYKLKKVDKTYTITVPFKEETTLFKFTLGNWQTVERDKNGAQIDNRVYKKTKEKDTVFVKIASWQGEDVANKSSAAKNVSVISETFKIPQLNRERRVWVYLPPNYETSDKPFPVIYMHDGQNIFDKSTSFSGEWEVDETLNKLFRDKNMSFIVVGIDNGGDKRLDEYSPWKHSKYGGGEGEAYMDFIVKTLKPYIDANYKTSREKKGTAIIGSSMGGLISHYAALKYPNVFGKIGVFSPAFWFAPEVNVFSKEKGNIQDTKMYFLAGGKEGANTSRQEISQTVKDMNSMVAMLKTQQFPAENIQSKVVPEGQHNEELWRTNFEEAILWLFPEEVKKREFISAEFQDGEFLRVITNDGVYRIKFYSPKIVETTFIPNGQNYNSNSHALIGYENFEECESVSFKEEKNILNYRTCGVNVTIQKEPFQISYSYKGKPITSERNGYQKNNDFETIQFNVTEDEVLYGGGARVLGMNRRGNRLQLYNRAHYGYETHSELMNFTLPIVASSKKYMIHFDNAPIGYLDLDSRKDNTLTYETISGRKTYQVIVGDSWLDLIDNYTDLTGKQPMPPRWALGNFSSRFGYHSQEETEHTIQKFKEESIPVDAIILDLYWFGKGIKKTMGNLEVFKDSFPDFDGMVQRLKDKGVKTITITEPFVLSSSKRWQEAVDKDVLAKDSIGNPARYDFFFGNTGIIDIYKPEAKEWFWDIYKDLANKGVAGIWGDLGEPEVHPSWVQHHTGSANEVHNTYGHEWAKLVYEGYQRDFPETRPFILMRAGYSGSQRFGFIPWSGDVNRTWGGLQSQPEIALQMGMQGLAYMHSDLGGFAGANLDDELYVRWLQYGVFQPIYRPHAQEEVPSEPVFRAEKAKQLAKEAIEIRYQLLPYNYTLAFENHITGAPLMRPLFFEDEKLVEKSSSYLWGNDFLVAPILEANVTEKEVIFPENSTWFDFYSDEKFAGGQTKSVTVKENSIPTFVRAGAFIPMATLVQTTDEYSASTFDVHYYYDTSVSKGTGKLYNDDGLTADAFEKEHFELLKFEAETSKKCIEIDFTAQTGANYTTETKNINVIVHNVQKQPKKVKFGKETLDFTWSERDNKLFIPIQWNTHKKKQLTIKF</sequence>
<dbReference type="PANTHER" id="PTHR43863:SF2">
    <property type="entry name" value="MALTASE-GLUCOAMYLASE"/>
    <property type="match status" value="1"/>
</dbReference>
<feature type="domain" description="Glycosyl hydrolase family 31 C-terminal" evidence="5">
    <location>
        <begin position="943"/>
        <end position="1027"/>
    </location>
</feature>
<dbReference type="Gene3D" id="2.60.40.1180">
    <property type="entry name" value="Golgi alpha-mannosidase II"/>
    <property type="match status" value="2"/>
</dbReference>
<protein>
    <submittedName>
        <fullName evidence="6">Alpha-glucosidase</fullName>
    </submittedName>
</protein>
<dbReference type="EMBL" id="VNIA01000002">
    <property type="protein sequence ID" value="TYP99035.1"/>
    <property type="molecule type" value="Genomic_DNA"/>
</dbReference>
<keyword evidence="7" id="KW-1185">Reference proteome</keyword>
<comment type="caution">
    <text evidence="6">The sequence shown here is derived from an EMBL/GenBank/DDBJ whole genome shotgun (WGS) entry which is preliminary data.</text>
</comment>
<evidence type="ECO:0000259" key="3">
    <source>
        <dbReference type="Pfam" id="PF01055"/>
    </source>
</evidence>
<gene>
    <name evidence="6" type="ORF">C7447_102353</name>
</gene>
<feature type="chain" id="PRO_5024293897" evidence="2">
    <location>
        <begin position="20"/>
        <end position="1160"/>
    </location>
</feature>
<evidence type="ECO:0000313" key="7">
    <source>
        <dbReference type="Proteomes" id="UP000323136"/>
    </source>
</evidence>
<keyword evidence="2" id="KW-0732">Signal</keyword>
<feature type="signal peptide" evidence="2">
    <location>
        <begin position="1"/>
        <end position="19"/>
    </location>
</feature>
<dbReference type="SUPFAM" id="SSF74650">
    <property type="entry name" value="Galactose mutarotase-like"/>
    <property type="match status" value="1"/>
</dbReference>
<reference evidence="6 7" key="1">
    <citation type="submission" date="2019-07" db="EMBL/GenBank/DDBJ databases">
        <title>Genomic Encyclopedia of Type Strains, Phase IV (KMG-IV): sequencing the most valuable type-strain genomes for metagenomic binning, comparative biology and taxonomic classification.</title>
        <authorList>
            <person name="Goeker M."/>
        </authorList>
    </citation>
    <scope>NUCLEOTIDE SEQUENCE [LARGE SCALE GENOMIC DNA]</scope>
    <source>
        <strain evidence="6 7">DSM 18961</strain>
    </source>
</reference>
<evidence type="ECO:0000256" key="2">
    <source>
        <dbReference type="SAM" id="SignalP"/>
    </source>
</evidence>
<dbReference type="SUPFAM" id="SSF53474">
    <property type="entry name" value="alpha/beta-Hydrolases"/>
    <property type="match status" value="1"/>
</dbReference>